<name>A0A813I7R1_POLGL</name>
<feature type="non-terminal residue" evidence="1">
    <location>
        <position position="583"/>
    </location>
</feature>
<proteinExistence type="predicted"/>
<protein>
    <submittedName>
        <fullName evidence="1">Uncharacterized protein</fullName>
    </submittedName>
</protein>
<evidence type="ECO:0000313" key="1">
    <source>
        <dbReference type="EMBL" id="CAE8646552.1"/>
    </source>
</evidence>
<gene>
    <name evidence="1" type="ORF">PGLA2088_LOCUS4906</name>
</gene>
<comment type="caution">
    <text evidence="1">The sequence shown here is derived from an EMBL/GenBank/DDBJ whole genome shotgun (WGS) entry which is preliminary data.</text>
</comment>
<evidence type="ECO:0000313" key="2">
    <source>
        <dbReference type="Proteomes" id="UP000626109"/>
    </source>
</evidence>
<dbReference type="AlphaFoldDB" id="A0A813I7R1"/>
<organism evidence="1 2">
    <name type="scientific">Polarella glacialis</name>
    <name type="common">Dinoflagellate</name>
    <dbReference type="NCBI Taxonomy" id="89957"/>
    <lineage>
        <taxon>Eukaryota</taxon>
        <taxon>Sar</taxon>
        <taxon>Alveolata</taxon>
        <taxon>Dinophyceae</taxon>
        <taxon>Suessiales</taxon>
        <taxon>Suessiaceae</taxon>
        <taxon>Polarella</taxon>
    </lineage>
</organism>
<accession>A0A813I7R1</accession>
<dbReference type="EMBL" id="CAJNNW010004582">
    <property type="protein sequence ID" value="CAE8646552.1"/>
    <property type="molecule type" value="Genomic_DNA"/>
</dbReference>
<sequence length="583" mass="60039">PVRHAAVGACAAWLHALGRMGALSSDAGRHVSSLETLSVTVLEVALQCGEDLGDDGLVASELSSLLEAMPGQSATAGLTGSVLSRLLVVFDRDADQGGNSACSALAAAVSLARQVARQQRYETTSVAPGSSGAAPTATAILVNQLRPSLARSFASQRLLLCHRDAALDGLELCIQCGGASGSRASPSQESPSPGILGPDLSHDALLARLFHLACGGVSADWPSGSDEAYDGASLAQPRRLARLLGWLLAEGQPPAWARAGRSGLLHADMAVCVIRRFLGTSPGKFLKDPCCDPDLPEAVLGSSTQESRAAAVGLANRLFAVCDAPLAARCGPAVLSAVAEVELQSFSGNGVDLAGSLQLLELCAAVLRGCSDAALGDPRSGFMGVCGDFQKGRSADKCADKVQATSRRCLAAAVCRLLTLRGREGTPWEAAALSEVLAALLPAIQESAERCIGADAAGCRTSFQPPSDGAGADEELLRAASEAFPAVVRQILAAISAVGPDGEGLQHRKRKFACLQDEEDQLQDSSQNLSASIANDIEYGIAKLSAALERVGSGATWLQTWLGRLSPAEAQRFAAVISASRSC</sequence>
<dbReference type="Proteomes" id="UP000626109">
    <property type="component" value="Unassembled WGS sequence"/>
</dbReference>
<reference evidence="1" key="1">
    <citation type="submission" date="2021-02" db="EMBL/GenBank/DDBJ databases">
        <authorList>
            <person name="Dougan E. K."/>
            <person name="Rhodes N."/>
            <person name="Thang M."/>
            <person name="Chan C."/>
        </authorList>
    </citation>
    <scope>NUCLEOTIDE SEQUENCE</scope>
</reference>